<keyword evidence="10 14" id="KW-0413">Isomerase</keyword>
<dbReference type="Pfam" id="PF13848">
    <property type="entry name" value="Thioredoxin_6"/>
    <property type="match status" value="1"/>
</dbReference>
<feature type="region of interest" description="Disordered" evidence="15">
    <location>
        <begin position="26"/>
        <end position="63"/>
    </location>
</feature>
<evidence type="ECO:0000256" key="14">
    <source>
        <dbReference type="RuleBase" id="RU361130"/>
    </source>
</evidence>
<dbReference type="EC" id="5.3.4.1" evidence="4 14"/>
<dbReference type="PRINTS" id="PR00421">
    <property type="entry name" value="THIOREDOXIN"/>
</dbReference>
<keyword evidence="11 12" id="KW-0676">Redox-active center</keyword>
<dbReference type="PROSITE" id="PS51352">
    <property type="entry name" value="THIOREDOXIN_2"/>
    <property type="match status" value="2"/>
</dbReference>
<evidence type="ECO:0000256" key="13">
    <source>
        <dbReference type="RuleBase" id="RU004208"/>
    </source>
</evidence>
<protein>
    <recommendedName>
        <fullName evidence="4 14">Protein disulfide-isomerase</fullName>
        <ecNumber evidence="4 14">5.3.4.1</ecNumber>
    </recommendedName>
</protein>
<evidence type="ECO:0000256" key="6">
    <source>
        <dbReference type="ARBA" id="ARBA00022737"/>
    </source>
</evidence>
<feature type="compositionally biased region" description="Acidic residues" evidence="15">
    <location>
        <begin position="26"/>
        <end position="54"/>
    </location>
</feature>
<sequence>MAASVIRTLSGFGPSRPSQICFIPADEDELEDEYEDELRDEVEDSFEEEEDDSTGVESHVTEPSADLCSEIATDRLLRFAELISSDVQRYFGRSQDLDTCDIYTGRSHHAITGRQRYYSDIVRAASLEPGDEPENLGPLAELFQSAQVKKQGLPMIQRRLPSSFWTEPRPEHLGVTANIPDVVTCSTETMDPNCSFPVISMSSSATPDFSDLLEHWASDRETCSDYSSWEMKPAHVLTFALLLLRTRAEPDAAEEETDAKDKTHTEPRAQQKEKTEEITEEKNVLVLHEKNFARALSEHKYLLVEFYAPWCRHCQALEPVYAEAAARLKNGSSPVRLAKVDAAEEKELAKEFEVSSFPTLKLFTDGRRQDATEFTGQRSVKRIIQWLQRRTGPSLVPLNDDRVAQELIDTHQVVVLGFFKDLEGEKARVFNDIALEIVDVSFGITSSPELFEKFRVEEESVVLFKQFDDKRADMPLSQEDKLDRDEVISFIQTNSLELVIEFSEENAEKIFSNKIHNHLLLFINSTMELHLAVLDDFTAAARDFKETILFIKIDVTTEVSHVLNYFGLSASDAPALRFINTDTLKKFTMAEAAINKDTLKRFCQDVLDGKIKPHLKSEDIPKDWDKNPVKVLVGKNFEQVAFDETKNVFVEFYAPWCGHCKELAPEWEKLGEKYKDHENIIIAKMDATANDAEEVTVQGYPTLKYFPAGTDRKVIDYNGKRDLETFVKFLDNGGVLPEEEEDDEDEDEDKESSDEVRYVSNESTEESEKPVNGSSSKDEL</sequence>
<evidence type="ECO:0000259" key="16">
    <source>
        <dbReference type="PROSITE" id="PS51352"/>
    </source>
</evidence>
<evidence type="ECO:0000256" key="3">
    <source>
        <dbReference type="ARBA" id="ARBA00006347"/>
    </source>
</evidence>
<feature type="disulfide bond" description="Redox-active" evidence="12">
    <location>
        <begin position="311"/>
        <end position="314"/>
    </location>
</feature>
<dbReference type="InterPro" id="IPR013766">
    <property type="entry name" value="Thioredoxin_domain"/>
</dbReference>
<dbReference type="CDD" id="cd02982">
    <property type="entry name" value="PDI_b'_family"/>
    <property type="match status" value="1"/>
</dbReference>
<reference evidence="17" key="1">
    <citation type="submission" date="2023-06" db="EMBL/GenBank/DDBJ databases">
        <title>Male Hemibagrus guttatus genome.</title>
        <authorList>
            <person name="Bian C."/>
        </authorList>
    </citation>
    <scope>NUCLEOTIDE SEQUENCE</scope>
    <source>
        <strain evidence="17">Male_cb2023</strain>
        <tissue evidence="17">Muscle</tissue>
    </source>
</reference>
<dbReference type="NCBIfam" id="TIGR01130">
    <property type="entry name" value="ER_PDI_fam"/>
    <property type="match status" value="1"/>
</dbReference>
<dbReference type="GO" id="GO:0034976">
    <property type="term" value="P:response to endoplasmic reticulum stress"/>
    <property type="evidence" value="ECO:0007669"/>
    <property type="project" value="TreeGrafter"/>
</dbReference>
<feature type="compositionally biased region" description="Basic and acidic residues" evidence="15">
    <location>
        <begin position="259"/>
        <end position="277"/>
    </location>
</feature>
<evidence type="ECO:0000256" key="8">
    <source>
        <dbReference type="ARBA" id="ARBA00023157"/>
    </source>
</evidence>
<feature type="region of interest" description="Disordered" evidence="15">
    <location>
        <begin position="732"/>
        <end position="780"/>
    </location>
</feature>
<feature type="domain" description="Thioredoxin" evidence="16">
    <location>
        <begin position="606"/>
        <end position="735"/>
    </location>
</feature>
<dbReference type="FunFam" id="3.40.30.10:FF:000027">
    <property type="entry name" value="protein disulfide-isomerase A2"/>
    <property type="match status" value="1"/>
</dbReference>
<keyword evidence="7" id="KW-0256">Endoplasmic reticulum</keyword>
<dbReference type="InterPro" id="IPR005792">
    <property type="entry name" value="Prot_disulphide_isomerase"/>
</dbReference>
<dbReference type="InterPro" id="IPR017937">
    <property type="entry name" value="Thioredoxin_CS"/>
</dbReference>
<keyword evidence="6" id="KW-0677">Repeat</keyword>
<keyword evidence="9" id="KW-0143">Chaperone</keyword>
<comment type="similarity">
    <text evidence="3 13">Belongs to the protein disulfide isomerase family.</text>
</comment>
<feature type="disulfide bond" description="Redox-active" evidence="12">
    <location>
        <begin position="657"/>
        <end position="660"/>
    </location>
</feature>
<dbReference type="CDD" id="cd02981">
    <property type="entry name" value="PDI_b_family"/>
    <property type="match status" value="1"/>
</dbReference>
<dbReference type="InterPro" id="IPR036249">
    <property type="entry name" value="Thioredoxin-like_sf"/>
</dbReference>
<dbReference type="Pfam" id="PF00085">
    <property type="entry name" value="Thioredoxin"/>
    <property type="match status" value="2"/>
</dbReference>
<keyword evidence="5" id="KW-0732">Signal</keyword>
<dbReference type="InterPro" id="IPR005788">
    <property type="entry name" value="PDI_thioredoxin-like_dom"/>
</dbReference>
<dbReference type="PANTHER" id="PTHR18929:SF93">
    <property type="entry name" value="PROTEIN DISULFIDE-ISOMERASE A2"/>
    <property type="match status" value="1"/>
</dbReference>
<feature type="compositionally biased region" description="Acidic residues" evidence="15">
    <location>
        <begin position="737"/>
        <end position="752"/>
    </location>
</feature>
<keyword evidence="18" id="KW-1185">Reference proteome</keyword>
<evidence type="ECO:0000256" key="2">
    <source>
        <dbReference type="ARBA" id="ARBA00004319"/>
    </source>
</evidence>
<evidence type="ECO:0000256" key="11">
    <source>
        <dbReference type="ARBA" id="ARBA00023284"/>
    </source>
</evidence>
<evidence type="ECO:0000256" key="5">
    <source>
        <dbReference type="ARBA" id="ARBA00022729"/>
    </source>
</evidence>
<dbReference type="EMBL" id="JAUCMX010000025">
    <property type="protein sequence ID" value="KAK3511109.1"/>
    <property type="molecule type" value="Genomic_DNA"/>
</dbReference>
<organism evidence="17 18">
    <name type="scientific">Hemibagrus guttatus</name>
    <dbReference type="NCBI Taxonomy" id="175788"/>
    <lineage>
        <taxon>Eukaryota</taxon>
        <taxon>Metazoa</taxon>
        <taxon>Chordata</taxon>
        <taxon>Craniata</taxon>
        <taxon>Vertebrata</taxon>
        <taxon>Euteleostomi</taxon>
        <taxon>Actinopterygii</taxon>
        <taxon>Neopterygii</taxon>
        <taxon>Teleostei</taxon>
        <taxon>Ostariophysi</taxon>
        <taxon>Siluriformes</taxon>
        <taxon>Bagridae</taxon>
        <taxon>Hemibagrus</taxon>
    </lineage>
</organism>
<dbReference type="NCBIfam" id="TIGR01126">
    <property type="entry name" value="pdi_dom"/>
    <property type="match status" value="1"/>
</dbReference>
<comment type="catalytic activity">
    <reaction evidence="1 14">
        <text>Catalyzes the rearrangement of -S-S- bonds in proteins.</text>
        <dbReference type="EC" id="5.3.4.1"/>
    </reaction>
</comment>
<name>A0AAE0UL67_9TELE</name>
<comment type="subcellular location">
    <subcellularLocation>
        <location evidence="2">Endoplasmic reticulum lumen</location>
    </subcellularLocation>
</comment>
<accession>A0AAE0UL67</accession>
<dbReference type="SUPFAM" id="SSF52833">
    <property type="entry name" value="Thioredoxin-like"/>
    <property type="match status" value="4"/>
</dbReference>
<dbReference type="Gene3D" id="3.40.30.10">
    <property type="entry name" value="Glutaredoxin"/>
    <property type="match status" value="4"/>
</dbReference>
<dbReference type="FunFam" id="3.40.30.10:FF:000023">
    <property type="entry name" value="Protein disulfide-isomerase"/>
    <property type="match status" value="1"/>
</dbReference>
<comment type="caution">
    <text evidence="17">The sequence shown here is derived from an EMBL/GenBank/DDBJ whole genome shotgun (WGS) entry which is preliminary data.</text>
</comment>
<gene>
    <name evidence="17" type="ORF">QTP70_030308</name>
</gene>
<dbReference type="PROSITE" id="PS00194">
    <property type="entry name" value="THIOREDOXIN_1"/>
    <property type="match status" value="1"/>
</dbReference>
<evidence type="ECO:0000256" key="4">
    <source>
        <dbReference type="ARBA" id="ARBA00012723"/>
    </source>
</evidence>
<keyword evidence="8 12" id="KW-1015">Disulfide bond</keyword>
<dbReference type="GO" id="GO:0006457">
    <property type="term" value="P:protein folding"/>
    <property type="evidence" value="ECO:0007669"/>
    <property type="project" value="TreeGrafter"/>
</dbReference>
<dbReference type="GO" id="GO:0003756">
    <property type="term" value="F:protein disulfide isomerase activity"/>
    <property type="evidence" value="ECO:0007669"/>
    <property type="project" value="UniProtKB-EC"/>
</dbReference>
<dbReference type="FunFam" id="3.40.30.10:FF:000042">
    <property type="entry name" value="protein disulfide-isomerase A2"/>
    <property type="match status" value="1"/>
</dbReference>
<feature type="domain" description="Thioredoxin" evidence="16">
    <location>
        <begin position="243"/>
        <end position="392"/>
    </location>
</feature>
<dbReference type="AlphaFoldDB" id="A0AAE0UL67"/>
<dbReference type="CDD" id="cd02995">
    <property type="entry name" value="PDI_a_PDI_a'_C"/>
    <property type="match status" value="1"/>
</dbReference>
<evidence type="ECO:0000256" key="9">
    <source>
        <dbReference type="ARBA" id="ARBA00023186"/>
    </source>
</evidence>
<evidence type="ECO:0000256" key="7">
    <source>
        <dbReference type="ARBA" id="ARBA00022824"/>
    </source>
</evidence>
<evidence type="ECO:0000256" key="1">
    <source>
        <dbReference type="ARBA" id="ARBA00001182"/>
    </source>
</evidence>
<evidence type="ECO:0000256" key="12">
    <source>
        <dbReference type="PIRSR" id="PIRSR605792-51"/>
    </source>
</evidence>
<dbReference type="Proteomes" id="UP001274896">
    <property type="component" value="Unassembled WGS sequence"/>
</dbReference>
<feature type="region of interest" description="Disordered" evidence="15">
    <location>
        <begin position="250"/>
        <end position="277"/>
    </location>
</feature>
<dbReference type="PANTHER" id="PTHR18929">
    <property type="entry name" value="PROTEIN DISULFIDE ISOMERASE"/>
    <property type="match status" value="1"/>
</dbReference>
<dbReference type="CDD" id="cd02961">
    <property type="entry name" value="PDI_a_family"/>
    <property type="match status" value="1"/>
</dbReference>
<evidence type="ECO:0000256" key="15">
    <source>
        <dbReference type="SAM" id="MobiDB-lite"/>
    </source>
</evidence>
<evidence type="ECO:0000313" key="17">
    <source>
        <dbReference type="EMBL" id="KAK3511109.1"/>
    </source>
</evidence>
<evidence type="ECO:0000313" key="18">
    <source>
        <dbReference type="Proteomes" id="UP001274896"/>
    </source>
</evidence>
<evidence type="ECO:0000256" key="10">
    <source>
        <dbReference type="ARBA" id="ARBA00023235"/>
    </source>
</evidence>
<dbReference type="GO" id="GO:0005788">
    <property type="term" value="C:endoplasmic reticulum lumen"/>
    <property type="evidence" value="ECO:0007669"/>
    <property type="project" value="UniProtKB-SubCell"/>
</dbReference>
<proteinExistence type="inferred from homology"/>